<keyword evidence="5" id="KW-1133">Transmembrane helix</keyword>
<dbReference type="GO" id="GO:0016020">
    <property type="term" value="C:membrane"/>
    <property type="evidence" value="ECO:0007669"/>
    <property type="project" value="UniProtKB-SubCell"/>
</dbReference>
<feature type="chain" id="PRO_5017844692" description="UDP-glucuronosyltransferase" evidence="5">
    <location>
        <begin position="25"/>
        <end position="527"/>
    </location>
</feature>
<keyword evidence="5" id="KW-0812">Transmembrane</keyword>
<dbReference type="PANTHER" id="PTHR48043">
    <property type="entry name" value="EG:EG0003.4 PROTEIN-RELATED"/>
    <property type="match status" value="1"/>
</dbReference>
<dbReference type="SUPFAM" id="SSF53756">
    <property type="entry name" value="UDP-Glycosyltransferase/glycogen phosphorylase"/>
    <property type="match status" value="1"/>
</dbReference>
<dbReference type="Proteomes" id="UP000275408">
    <property type="component" value="Unassembled WGS sequence"/>
</dbReference>
<dbReference type="STRING" id="46731.A0A3M6T9E5"/>
<dbReference type="PROSITE" id="PS00375">
    <property type="entry name" value="UDPGT"/>
    <property type="match status" value="1"/>
</dbReference>
<dbReference type="Gene3D" id="3.40.50.2000">
    <property type="entry name" value="Glycogen Phosphorylase B"/>
    <property type="match status" value="2"/>
</dbReference>
<reference evidence="6 7" key="1">
    <citation type="journal article" date="2018" name="Sci. Rep.">
        <title>Comparative analysis of the Pocillopora damicornis genome highlights role of immune system in coral evolution.</title>
        <authorList>
            <person name="Cunning R."/>
            <person name="Bay R.A."/>
            <person name="Gillette P."/>
            <person name="Baker A.C."/>
            <person name="Traylor-Knowles N."/>
        </authorList>
    </citation>
    <scope>NUCLEOTIDE SEQUENCE [LARGE SCALE GENOMIC DNA]</scope>
    <source>
        <strain evidence="6">RSMAS</strain>
        <tissue evidence="6">Whole animal</tissue>
    </source>
</reference>
<feature type="signal peptide" evidence="5">
    <location>
        <begin position="1"/>
        <end position="24"/>
    </location>
</feature>
<dbReference type="CDD" id="cd03784">
    <property type="entry name" value="GT1_Gtf-like"/>
    <property type="match status" value="1"/>
</dbReference>
<evidence type="ECO:0000256" key="2">
    <source>
        <dbReference type="ARBA" id="ARBA00022676"/>
    </source>
</evidence>
<accession>A0A3M6T9E5</accession>
<comment type="caution">
    <text evidence="6">The sequence shown here is derived from an EMBL/GenBank/DDBJ whole genome shotgun (WGS) entry which is preliminary data.</text>
</comment>
<dbReference type="FunFam" id="3.40.50.2000:FF:000021">
    <property type="entry name" value="UDP-glucuronosyltransferase"/>
    <property type="match status" value="1"/>
</dbReference>
<gene>
    <name evidence="6" type="ORF">pdam_00009059</name>
</gene>
<keyword evidence="5" id="KW-0732">Signal</keyword>
<keyword evidence="3 4" id="KW-0808">Transferase</keyword>
<dbReference type="GO" id="GO:0015020">
    <property type="term" value="F:glucuronosyltransferase activity"/>
    <property type="evidence" value="ECO:0007669"/>
    <property type="project" value="UniProtKB-EC"/>
</dbReference>
<dbReference type="InterPro" id="IPR002213">
    <property type="entry name" value="UDP_glucos_trans"/>
</dbReference>
<comment type="catalytic activity">
    <reaction evidence="5">
        <text>glucuronate acceptor + UDP-alpha-D-glucuronate = acceptor beta-D-glucuronoside + UDP + H(+)</text>
        <dbReference type="Rhea" id="RHEA:21032"/>
        <dbReference type="ChEBI" id="CHEBI:15378"/>
        <dbReference type="ChEBI" id="CHEBI:58052"/>
        <dbReference type="ChEBI" id="CHEBI:58223"/>
        <dbReference type="ChEBI" id="CHEBI:132367"/>
        <dbReference type="ChEBI" id="CHEBI:132368"/>
        <dbReference type="EC" id="2.4.1.17"/>
    </reaction>
</comment>
<sequence length="527" mass="59487">MRLLILSLLCSFVYLLALQTSCFAAKFTMFPMVGRSHYLVLARIGEELESRGHEVLIFVGDCEKFAAKDPRVRTFKCSEDLTKLDPTKIDHLMKFWFDNCDAILSNPEIMNRVKSSDAVIGDAAFQCSYLIADKFSLPHVTVLMSPLSTGSVLQLNFAQLPSYIPQFTSGFTDHMNFLQRVKNTMQHLFHQLMVLPKIDNVYGPLKKKYNITPEKSLRETYQKIDLVLVQSDPLDYPRFHLPNTKLVGPLLSSPAKPLPGDLQQFVMGSGDEGVILVSFGSILSQIDDQTIERMAAVFSSLPQRVIWKLDAEGKSLHLGDNVKVSSWLPQNDILGHPKTRLFIGHAGMNGMLEAAYHGVPMICVPFFGDQFDNSVAAKHFGMAEFLYKESITEGSLFDNSVAAKHFGMAEILHKESITEESLVTLISTVLNNPSYRENAARISKSIKLRPRSAIEEAAEWVEYAQAQGDLSFLRPRSLDLPFYQLYLMDVFTLFIFLLIIVVAAVYLLLRCSYRLCLRKKLIKEKSF</sequence>
<dbReference type="InterPro" id="IPR050271">
    <property type="entry name" value="UDP-glycosyltransferase"/>
</dbReference>
<dbReference type="EC" id="2.4.1.17" evidence="5"/>
<dbReference type="AlphaFoldDB" id="A0A3M6T9E5"/>
<comment type="similarity">
    <text evidence="1 4">Belongs to the UDP-glycosyltransferase family.</text>
</comment>
<dbReference type="OrthoDB" id="5835829at2759"/>
<organism evidence="6 7">
    <name type="scientific">Pocillopora damicornis</name>
    <name type="common">Cauliflower coral</name>
    <name type="synonym">Millepora damicornis</name>
    <dbReference type="NCBI Taxonomy" id="46731"/>
    <lineage>
        <taxon>Eukaryota</taxon>
        <taxon>Metazoa</taxon>
        <taxon>Cnidaria</taxon>
        <taxon>Anthozoa</taxon>
        <taxon>Hexacorallia</taxon>
        <taxon>Scleractinia</taxon>
        <taxon>Astrocoeniina</taxon>
        <taxon>Pocilloporidae</taxon>
        <taxon>Pocillopora</taxon>
    </lineage>
</organism>
<name>A0A3M6T9E5_POCDA</name>
<dbReference type="PANTHER" id="PTHR48043:SF145">
    <property type="entry name" value="FI06409P-RELATED"/>
    <property type="match status" value="1"/>
</dbReference>
<evidence type="ECO:0000256" key="1">
    <source>
        <dbReference type="ARBA" id="ARBA00009995"/>
    </source>
</evidence>
<evidence type="ECO:0000313" key="7">
    <source>
        <dbReference type="Proteomes" id="UP000275408"/>
    </source>
</evidence>
<evidence type="ECO:0000313" key="6">
    <source>
        <dbReference type="EMBL" id="RMX37959.1"/>
    </source>
</evidence>
<feature type="transmembrane region" description="Helical" evidence="5">
    <location>
        <begin position="485"/>
        <end position="509"/>
    </location>
</feature>
<dbReference type="Pfam" id="PF00201">
    <property type="entry name" value="UDPGT"/>
    <property type="match status" value="2"/>
</dbReference>
<evidence type="ECO:0000256" key="5">
    <source>
        <dbReference type="RuleBase" id="RU362059"/>
    </source>
</evidence>
<proteinExistence type="inferred from homology"/>
<evidence type="ECO:0000256" key="4">
    <source>
        <dbReference type="RuleBase" id="RU003718"/>
    </source>
</evidence>
<dbReference type="InterPro" id="IPR035595">
    <property type="entry name" value="UDP_glycos_trans_CS"/>
</dbReference>
<keyword evidence="5" id="KW-0472">Membrane</keyword>
<dbReference type="EMBL" id="RCHS01004063">
    <property type="protein sequence ID" value="RMX37959.1"/>
    <property type="molecule type" value="Genomic_DNA"/>
</dbReference>
<comment type="subcellular location">
    <subcellularLocation>
        <location evidence="5">Membrane</location>
        <topology evidence="5">Single-pass membrane protein</topology>
    </subcellularLocation>
</comment>
<protein>
    <recommendedName>
        <fullName evidence="5">UDP-glucuronosyltransferase</fullName>
        <ecNumber evidence="5">2.4.1.17</ecNumber>
    </recommendedName>
</protein>
<keyword evidence="7" id="KW-1185">Reference proteome</keyword>
<evidence type="ECO:0000256" key="3">
    <source>
        <dbReference type="ARBA" id="ARBA00022679"/>
    </source>
</evidence>
<keyword evidence="2 4" id="KW-0328">Glycosyltransferase</keyword>